<organism evidence="7 8">
    <name type="scientific">Mycoplasma struthionis</name>
    <dbReference type="NCBI Taxonomy" id="538220"/>
    <lineage>
        <taxon>Bacteria</taxon>
        <taxon>Bacillati</taxon>
        <taxon>Mycoplasmatota</taxon>
        <taxon>Mollicutes</taxon>
        <taxon>Mycoplasmataceae</taxon>
        <taxon>Mycoplasma</taxon>
    </lineage>
</organism>
<dbReference type="AlphaFoldDB" id="A0A3G8LHF0"/>
<dbReference type="OrthoDB" id="384447at2"/>
<reference evidence="7 8" key="1">
    <citation type="submission" date="2018-11" db="EMBL/GenBank/DDBJ databases">
        <title>Genome sequence of Mycoplasma struthionis sp. nov.</title>
        <authorList>
            <person name="Spergser J."/>
        </authorList>
    </citation>
    <scope>NUCLEOTIDE SEQUENCE [LARGE SCALE GENOMIC DNA]</scope>
    <source>
        <strain evidence="7 8">237IA</strain>
    </source>
</reference>
<dbReference type="GO" id="GO:0016020">
    <property type="term" value="C:membrane"/>
    <property type="evidence" value="ECO:0007669"/>
    <property type="project" value="UniProtKB-SubCell"/>
</dbReference>
<keyword evidence="2 5" id="KW-0812">Transmembrane</keyword>
<evidence type="ECO:0000256" key="3">
    <source>
        <dbReference type="ARBA" id="ARBA00022989"/>
    </source>
</evidence>
<comment type="subcellular location">
    <subcellularLocation>
        <location evidence="1">Membrane</location>
        <topology evidence="1">Multi-pass membrane protein</topology>
    </subcellularLocation>
</comment>
<protein>
    <submittedName>
        <fullName evidence="7">ABC transporter permease</fullName>
    </submittedName>
</protein>
<evidence type="ECO:0000256" key="2">
    <source>
        <dbReference type="ARBA" id="ARBA00022692"/>
    </source>
</evidence>
<accession>A0A3G8LHF0</accession>
<feature type="transmembrane region" description="Helical" evidence="5">
    <location>
        <begin position="175"/>
        <end position="195"/>
    </location>
</feature>
<keyword evidence="8" id="KW-1185">Reference proteome</keyword>
<dbReference type="RefSeq" id="WP_124724467.1">
    <property type="nucleotide sequence ID" value="NZ_CP034044.1"/>
</dbReference>
<keyword evidence="3 5" id="KW-1133">Transmembrane helix</keyword>
<sequence length="381" mass="42127">MATLLKRNLKVYFKNISNIFFSLIGVLVIFVLFVLFIGNRITSEVGKYKPEGVSLDGAMAYWMVAGMLASSAITTSLGAYSIMVADKENKLLKDIYVSPVKKSAMVACYMITGMIVSLIIAIITLIFGEIYALAKGGKAVSAIPALKVLGVILLSSFASNALMCFIVSFIKSNSIFTIISIIIGTLIGFLVGAYVNIGVLPSAVQWIIKLFPNAHAAALFRQFLMEDSIKSIRDSYDGNINFSEAIKNINENTAYAADSIKSLQGYLDKLIEYSKTVDIADATRTDFITKLSEYKGQLANPAIYIETFRNEIINYLTEQKAIFTKVEMDVWINSFNIQLGNVYEYNKTQAPIYAHVLVLVFTGVIFYGLSIFSLSRKPKKM</sequence>
<keyword evidence="4 5" id="KW-0472">Membrane</keyword>
<feature type="transmembrane region" description="Helical" evidence="5">
    <location>
        <begin position="59"/>
        <end position="85"/>
    </location>
</feature>
<evidence type="ECO:0000256" key="5">
    <source>
        <dbReference type="SAM" id="Phobius"/>
    </source>
</evidence>
<dbReference type="GO" id="GO:0140359">
    <property type="term" value="F:ABC-type transporter activity"/>
    <property type="evidence" value="ECO:0007669"/>
    <property type="project" value="InterPro"/>
</dbReference>
<evidence type="ECO:0000256" key="4">
    <source>
        <dbReference type="ARBA" id="ARBA00023136"/>
    </source>
</evidence>
<dbReference type="Pfam" id="PF01061">
    <property type="entry name" value="ABC2_membrane"/>
    <property type="match status" value="1"/>
</dbReference>
<dbReference type="InterPro" id="IPR013525">
    <property type="entry name" value="ABC2_TM"/>
</dbReference>
<evidence type="ECO:0000313" key="8">
    <source>
        <dbReference type="Proteomes" id="UP000275883"/>
    </source>
</evidence>
<feature type="transmembrane region" description="Helical" evidence="5">
    <location>
        <begin position="352"/>
        <end position="374"/>
    </location>
</feature>
<proteinExistence type="predicted"/>
<dbReference type="KEGG" id="mstr:EGN60_02270"/>
<feature type="transmembrane region" description="Helical" evidence="5">
    <location>
        <begin position="148"/>
        <end position="170"/>
    </location>
</feature>
<evidence type="ECO:0000313" key="7">
    <source>
        <dbReference type="EMBL" id="AZG68774.1"/>
    </source>
</evidence>
<evidence type="ECO:0000259" key="6">
    <source>
        <dbReference type="Pfam" id="PF01061"/>
    </source>
</evidence>
<feature type="transmembrane region" description="Helical" evidence="5">
    <location>
        <begin position="20"/>
        <end position="39"/>
    </location>
</feature>
<dbReference type="EMBL" id="CP034044">
    <property type="protein sequence ID" value="AZG68774.1"/>
    <property type="molecule type" value="Genomic_DNA"/>
</dbReference>
<feature type="transmembrane region" description="Helical" evidence="5">
    <location>
        <begin position="106"/>
        <end position="128"/>
    </location>
</feature>
<dbReference type="InterPro" id="IPR051784">
    <property type="entry name" value="Nod_factor_ABC_transporter"/>
</dbReference>
<evidence type="ECO:0000256" key="1">
    <source>
        <dbReference type="ARBA" id="ARBA00004141"/>
    </source>
</evidence>
<dbReference type="PANTHER" id="PTHR43229">
    <property type="entry name" value="NODULATION PROTEIN J"/>
    <property type="match status" value="1"/>
</dbReference>
<name>A0A3G8LHF0_9MOLU</name>
<dbReference type="Proteomes" id="UP000275883">
    <property type="component" value="Chromosome"/>
</dbReference>
<dbReference type="PANTHER" id="PTHR43229:SF2">
    <property type="entry name" value="NODULATION PROTEIN J"/>
    <property type="match status" value="1"/>
</dbReference>
<feature type="domain" description="ABC-2 type transporter transmembrane" evidence="6">
    <location>
        <begin position="3"/>
        <end position="222"/>
    </location>
</feature>
<gene>
    <name evidence="7" type="ORF">EGN60_02270</name>
</gene>